<evidence type="ECO:0000313" key="1">
    <source>
        <dbReference type="EMBL" id="QWW25884.1"/>
    </source>
</evidence>
<dbReference type="SUPFAM" id="SSF56784">
    <property type="entry name" value="HAD-like"/>
    <property type="match status" value="1"/>
</dbReference>
<dbReference type="SFLD" id="SFLDG01131">
    <property type="entry name" value="C1.5.2:_MDP_Like"/>
    <property type="match status" value="1"/>
</dbReference>
<accession>A0A8F2W525</accession>
<dbReference type="InterPro" id="IPR010036">
    <property type="entry name" value="MDP_1_eu_arc"/>
</dbReference>
<sequence length="185" mass="21364">MWPKAIVLDLDYTIWPCWCDTHLSLPLSKASKTGIEDGRGFKLYLFDDVSSIVKLLSNSGVILIAASRTARPDIAEKLLTLFHIDDKPLISFFRSLQWGQGSKINHVEKAACELHIEEELRRGDVILFDDEARNRDVEEVNCYFFKINQNEGLTFPVFNEALEVWRKSRPKFDEIANYERKNDLA</sequence>
<dbReference type="Gene3D" id="3.40.50.1000">
    <property type="entry name" value="HAD superfamily/HAD-like"/>
    <property type="match status" value="1"/>
</dbReference>
<dbReference type="PANTHER" id="PTHR17901">
    <property type="entry name" value="MAGNESIUM-DEPENDENT PHOSPHATASE 1 MDP1"/>
    <property type="match status" value="1"/>
</dbReference>
<evidence type="ECO:0008006" key="2">
    <source>
        <dbReference type="Google" id="ProtNLM"/>
    </source>
</evidence>
<dbReference type="NCBIfam" id="TIGR01681">
    <property type="entry name" value="HAD-SF-IIIC"/>
    <property type="match status" value="1"/>
</dbReference>
<dbReference type="PANTHER" id="PTHR17901:SF14">
    <property type="entry name" value="MAGNESIUM-DEPENDENT PHOSPHATASE 1"/>
    <property type="match status" value="1"/>
</dbReference>
<dbReference type="SFLD" id="SFLDG01129">
    <property type="entry name" value="C1.5:_HAD__Beta-PGM__Phosphata"/>
    <property type="match status" value="1"/>
</dbReference>
<reference evidence="1" key="1">
    <citation type="submission" date="2021-06" db="EMBL/GenBank/DDBJ databases">
        <title>Candida auris outbreak in lebanese hospital.</title>
        <authorList>
            <person name="Finianos M."/>
        </authorList>
    </citation>
    <scope>NUCLEOTIDE SEQUENCE</scope>
    <source>
        <strain evidence="1">CA7LBN</strain>
    </source>
</reference>
<dbReference type="Proteomes" id="UP000825438">
    <property type="component" value="Chromosome VII"/>
</dbReference>
<dbReference type="InterPro" id="IPR036412">
    <property type="entry name" value="HAD-like_sf"/>
</dbReference>
<gene>
    <name evidence="1" type="ORF">CA7LBN_004788</name>
</gene>
<dbReference type="SFLD" id="SFLDS00003">
    <property type="entry name" value="Haloacid_Dehalogenase"/>
    <property type="match status" value="1"/>
</dbReference>
<dbReference type="AlphaFoldDB" id="A0A8F2W525"/>
<dbReference type="InterPro" id="IPR023214">
    <property type="entry name" value="HAD_sf"/>
</dbReference>
<dbReference type="InterPro" id="IPR010033">
    <property type="entry name" value="HAD_SF_ppase_IIIC"/>
</dbReference>
<dbReference type="GO" id="GO:0003993">
    <property type="term" value="F:acid phosphatase activity"/>
    <property type="evidence" value="ECO:0007669"/>
    <property type="project" value="TreeGrafter"/>
</dbReference>
<protein>
    <recommendedName>
        <fullName evidence="2">Magnesium-dependent phosphatase-1</fullName>
    </recommendedName>
</protein>
<organism evidence="1">
    <name type="scientific">Candidozyma auris</name>
    <name type="common">Yeast</name>
    <name type="synonym">Candida auris</name>
    <dbReference type="NCBI Taxonomy" id="498019"/>
    <lineage>
        <taxon>Eukaryota</taxon>
        <taxon>Fungi</taxon>
        <taxon>Dikarya</taxon>
        <taxon>Ascomycota</taxon>
        <taxon>Saccharomycotina</taxon>
        <taxon>Pichiomycetes</taxon>
        <taxon>Metschnikowiaceae</taxon>
        <taxon>Candidozyma</taxon>
    </lineage>
</organism>
<dbReference type="Pfam" id="PF12689">
    <property type="entry name" value="Acid_PPase"/>
    <property type="match status" value="1"/>
</dbReference>
<name>A0A8F2W525_CANAR</name>
<proteinExistence type="predicted"/>
<dbReference type="NCBIfam" id="TIGR01685">
    <property type="entry name" value="MDP-1"/>
    <property type="match status" value="1"/>
</dbReference>
<dbReference type="EMBL" id="CP076755">
    <property type="protein sequence ID" value="QWW25884.1"/>
    <property type="molecule type" value="Genomic_DNA"/>
</dbReference>